<dbReference type="InterPro" id="IPR008974">
    <property type="entry name" value="TRAF-like"/>
</dbReference>
<keyword evidence="3" id="KW-1185">Reference proteome</keyword>
<dbReference type="Pfam" id="PF22486">
    <property type="entry name" value="MATH_2"/>
    <property type="match status" value="1"/>
</dbReference>
<evidence type="ECO:0000313" key="3">
    <source>
        <dbReference type="Proteomes" id="UP000834106"/>
    </source>
</evidence>
<dbReference type="CDD" id="cd00121">
    <property type="entry name" value="MATH"/>
    <property type="match status" value="1"/>
</dbReference>
<accession>A0AAD1ZJF1</accession>
<dbReference type="AlphaFoldDB" id="A0AAD1ZJF1"/>
<evidence type="ECO:0000259" key="1">
    <source>
        <dbReference type="SMART" id="SM00061"/>
    </source>
</evidence>
<dbReference type="SUPFAM" id="SSF49599">
    <property type="entry name" value="TRAF domain-like"/>
    <property type="match status" value="2"/>
</dbReference>
<feature type="domain" description="MATH" evidence="1">
    <location>
        <begin position="27"/>
        <end position="134"/>
    </location>
</feature>
<dbReference type="InterPro" id="IPR002083">
    <property type="entry name" value="MATH/TRAF_dom"/>
</dbReference>
<sequence>MAPRPSAGVDNEVTVGTRDFSPAHFLFKIESFSLLSKNGIDKYESSEFESGDYKWKLIIYPNGRNTEDGGNHVSAYLVVADINSLPNGWEFNAFFSIFLFNHEFDNFMFMKGQQRFHLINPEWGFSNFVAKEDLMDPTNGFIVDDKCVFGAEVFVIKSKGIGECLSLFKVTDSYTREFKISNYSVMENQWFSEEFITDSLENMNGSFVWIRKDMVNKRALCFDILGCDINGWFSPSWPSLGWSNFISITDINDPKKGFVVGDSCVIEVEISIKAVVRSLPLASLYSMDFTSHREIGCKWYFLPTATLGKISTLKLLLFG</sequence>
<proteinExistence type="predicted"/>
<dbReference type="PANTHER" id="PTHR46162">
    <property type="entry name" value="TRAF-LIKE FAMILY PROTEIN"/>
    <property type="match status" value="1"/>
</dbReference>
<reference evidence="2" key="1">
    <citation type="submission" date="2023-05" db="EMBL/GenBank/DDBJ databases">
        <authorList>
            <person name="Huff M."/>
        </authorList>
    </citation>
    <scope>NUCLEOTIDE SEQUENCE</scope>
</reference>
<dbReference type="SMART" id="SM00061">
    <property type="entry name" value="MATH"/>
    <property type="match status" value="1"/>
</dbReference>
<name>A0AAD1ZJF1_9LAMI</name>
<organism evidence="2 3">
    <name type="scientific">Fraxinus pennsylvanica</name>
    <dbReference type="NCBI Taxonomy" id="56036"/>
    <lineage>
        <taxon>Eukaryota</taxon>
        <taxon>Viridiplantae</taxon>
        <taxon>Streptophyta</taxon>
        <taxon>Embryophyta</taxon>
        <taxon>Tracheophyta</taxon>
        <taxon>Spermatophyta</taxon>
        <taxon>Magnoliopsida</taxon>
        <taxon>eudicotyledons</taxon>
        <taxon>Gunneridae</taxon>
        <taxon>Pentapetalae</taxon>
        <taxon>asterids</taxon>
        <taxon>lamiids</taxon>
        <taxon>Lamiales</taxon>
        <taxon>Oleaceae</taxon>
        <taxon>Oleeae</taxon>
        <taxon>Fraxinus</taxon>
    </lineage>
</organism>
<evidence type="ECO:0000313" key="2">
    <source>
        <dbReference type="EMBL" id="CAI9770903.1"/>
    </source>
</evidence>
<protein>
    <recommendedName>
        <fullName evidence="1">MATH domain-containing protein</fullName>
    </recommendedName>
</protein>
<dbReference type="PANTHER" id="PTHR46162:SF20">
    <property type="entry name" value="UBIQUITIN CARBOXYL-TERMINAL HYDROLASE 7-LIKE ISOFORM X1"/>
    <property type="match status" value="1"/>
</dbReference>
<gene>
    <name evidence="2" type="ORF">FPE_LOCUS18333</name>
</gene>
<dbReference type="Proteomes" id="UP000834106">
    <property type="component" value="Chromosome 11"/>
</dbReference>
<dbReference type="EMBL" id="OU503046">
    <property type="protein sequence ID" value="CAI9770903.1"/>
    <property type="molecule type" value="Genomic_DNA"/>
</dbReference>
<dbReference type="Gene3D" id="2.60.210.10">
    <property type="entry name" value="Apoptosis, Tumor Necrosis Factor Receptor Associated Protein 2, Chain A"/>
    <property type="match status" value="2"/>
</dbReference>